<proteinExistence type="predicted"/>
<sequence length="47" mass="5401">APTIKYAIYFLLLEIIDISYDRFLSERNGGKKHTLSVKKKISSNNSQ</sequence>
<keyword evidence="2" id="KW-1185">Reference proteome</keyword>
<organism evidence="1 2">
    <name type="scientific">Heterotrigona itama</name>
    <dbReference type="NCBI Taxonomy" id="395501"/>
    <lineage>
        <taxon>Eukaryota</taxon>
        <taxon>Metazoa</taxon>
        <taxon>Ecdysozoa</taxon>
        <taxon>Arthropoda</taxon>
        <taxon>Hexapoda</taxon>
        <taxon>Insecta</taxon>
        <taxon>Pterygota</taxon>
        <taxon>Neoptera</taxon>
        <taxon>Endopterygota</taxon>
        <taxon>Hymenoptera</taxon>
        <taxon>Apocrita</taxon>
        <taxon>Aculeata</taxon>
        <taxon>Apoidea</taxon>
        <taxon>Anthophila</taxon>
        <taxon>Apidae</taxon>
        <taxon>Heterotrigona</taxon>
    </lineage>
</organism>
<evidence type="ECO:0000313" key="1">
    <source>
        <dbReference type="EMBL" id="CAD1469145.1"/>
    </source>
</evidence>
<dbReference type="EMBL" id="CAJDYZ010001843">
    <property type="protein sequence ID" value="CAD1469145.1"/>
    <property type="molecule type" value="Genomic_DNA"/>
</dbReference>
<feature type="non-terminal residue" evidence="1">
    <location>
        <position position="1"/>
    </location>
</feature>
<evidence type="ECO:0000313" key="2">
    <source>
        <dbReference type="Proteomes" id="UP000752696"/>
    </source>
</evidence>
<reference evidence="1" key="1">
    <citation type="submission" date="2020-07" db="EMBL/GenBank/DDBJ databases">
        <authorList>
            <person name="Nazaruddin N."/>
        </authorList>
    </citation>
    <scope>NUCLEOTIDE SEQUENCE</scope>
</reference>
<protein>
    <submittedName>
        <fullName evidence="1">Uncharacterized protein</fullName>
    </submittedName>
</protein>
<comment type="caution">
    <text evidence="1">The sequence shown here is derived from an EMBL/GenBank/DDBJ whole genome shotgun (WGS) entry which is preliminary data.</text>
</comment>
<dbReference type="Proteomes" id="UP000752696">
    <property type="component" value="Unassembled WGS sequence"/>
</dbReference>
<name>A0A6V7GXP6_9HYME</name>
<dbReference type="AlphaFoldDB" id="A0A6V7GXP6"/>
<feature type="non-terminal residue" evidence="1">
    <location>
        <position position="47"/>
    </location>
</feature>
<accession>A0A6V7GXP6</accession>
<gene>
    <name evidence="1" type="ORF">MHI_LOCUS110753</name>
</gene>